<accession>B3G4I3</accession>
<name>B3G4I3_ADIVA</name>
<dbReference type="Pfam" id="PF13424">
    <property type="entry name" value="TPR_12"/>
    <property type="match status" value="4"/>
</dbReference>
<evidence type="ECO:0000256" key="3">
    <source>
        <dbReference type="PROSITE-ProRule" id="PRU00339"/>
    </source>
</evidence>
<dbReference type="Gene3D" id="1.25.40.10">
    <property type="entry name" value="Tetratricopeptide repeat domain"/>
    <property type="match status" value="4"/>
</dbReference>
<dbReference type="InterPro" id="IPR011990">
    <property type="entry name" value="TPR-like_helical_dom_sf"/>
</dbReference>
<evidence type="ECO:0000256" key="1">
    <source>
        <dbReference type="ARBA" id="ARBA00022737"/>
    </source>
</evidence>
<dbReference type="PANTHER" id="PTHR45641:SF19">
    <property type="entry name" value="NEPHROCYSTIN-3"/>
    <property type="match status" value="1"/>
</dbReference>
<dbReference type="Gene3D" id="3.90.176.10">
    <property type="entry name" value="Toxin ADP-ribosyltransferase, Chain A, domain 1"/>
    <property type="match status" value="1"/>
</dbReference>
<dbReference type="Pfam" id="PF13374">
    <property type="entry name" value="TPR_10"/>
    <property type="match status" value="1"/>
</dbReference>
<evidence type="ECO:0000313" key="4">
    <source>
        <dbReference type="EMBL" id="ACD54747.1"/>
    </source>
</evidence>
<dbReference type="PANTHER" id="PTHR45641">
    <property type="entry name" value="TETRATRICOPEPTIDE REPEAT PROTEIN (AFU_ORTHOLOGUE AFUA_6G03870)"/>
    <property type="match status" value="1"/>
</dbReference>
<feature type="repeat" description="TPR" evidence="3">
    <location>
        <begin position="426"/>
        <end position="459"/>
    </location>
</feature>
<dbReference type="AlphaFoldDB" id="B3G4I3"/>
<feature type="repeat" description="TPR" evidence="3">
    <location>
        <begin position="674"/>
        <end position="707"/>
    </location>
</feature>
<reference evidence="4" key="1">
    <citation type="journal article" date="2008" name="Science">
        <title>Massive horizontal gene transfer in bdelloid rotifers.</title>
        <authorList>
            <person name="Gladyshev E.A."/>
            <person name="Meselson M.S."/>
            <person name="Arkhipova I.R."/>
        </authorList>
    </citation>
    <scope>NUCLEOTIDE SEQUENCE</scope>
</reference>
<dbReference type="EMBL" id="EU643483">
    <property type="protein sequence ID" value="ACD54747.1"/>
    <property type="molecule type" value="Genomic_DNA"/>
</dbReference>
<dbReference type="SUPFAM" id="SSF48452">
    <property type="entry name" value="TPR-like"/>
    <property type="match status" value="1"/>
</dbReference>
<dbReference type="SUPFAM" id="SSF56399">
    <property type="entry name" value="ADP-ribosylation"/>
    <property type="match status" value="1"/>
</dbReference>
<dbReference type="PROSITE" id="PS50293">
    <property type="entry name" value="TPR_REGION"/>
    <property type="match status" value="3"/>
</dbReference>
<evidence type="ECO:0000256" key="2">
    <source>
        <dbReference type="ARBA" id="ARBA00022803"/>
    </source>
</evidence>
<feature type="repeat" description="TPR" evidence="3">
    <location>
        <begin position="548"/>
        <end position="581"/>
    </location>
</feature>
<keyword evidence="2 3" id="KW-0802">TPR repeat</keyword>
<feature type="repeat" description="TPR" evidence="3">
    <location>
        <begin position="800"/>
        <end position="833"/>
    </location>
</feature>
<dbReference type="InterPro" id="IPR019734">
    <property type="entry name" value="TPR_rpt"/>
</dbReference>
<dbReference type="SMART" id="SM00028">
    <property type="entry name" value="TPR"/>
    <property type="match status" value="10"/>
</dbReference>
<proteinExistence type="predicted"/>
<feature type="repeat" description="TPR" evidence="3">
    <location>
        <begin position="590"/>
        <end position="623"/>
    </location>
</feature>
<keyword evidence="1" id="KW-0677">Repeat</keyword>
<feature type="repeat" description="TPR" evidence="3">
    <location>
        <begin position="506"/>
        <end position="539"/>
    </location>
</feature>
<organism evidence="4">
    <name type="scientific">Adineta vaga</name>
    <name type="common">Rotifer</name>
    <name type="synonym">Callidina vaga</name>
    <dbReference type="NCBI Taxonomy" id="104782"/>
    <lineage>
        <taxon>Eukaryota</taxon>
        <taxon>Metazoa</taxon>
        <taxon>Spiralia</taxon>
        <taxon>Gnathifera</taxon>
        <taxon>Rotifera</taxon>
        <taxon>Eurotatoria</taxon>
        <taxon>Bdelloidea</taxon>
        <taxon>Adinetida</taxon>
        <taxon>Adinetidae</taxon>
        <taxon>Adineta</taxon>
    </lineage>
</organism>
<dbReference type="PROSITE" id="PS51996">
    <property type="entry name" value="TR_MART"/>
    <property type="match status" value="1"/>
</dbReference>
<protein>
    <submittedName>
        <fullName evidence="4">Tetratricopeptide 2-like protein</fullName>
    </submittedName>
</protein>
<feature type="repeat" description="TPR" evidence="3">
    <location>
        <begin position="632"/>
        <end position="665"/>
    </location>
</feature>
<sequence>MSEKKNPATVSSQDVLLVWLDGNIDEVNDQDSIKTISKFKETIGTVYTFTDVDKCVKFIDTMDEETTFIITSGAFGQTTVSVVHDKPQIIAIYIYCGNKSRHEQWANQWAKVKGVYTEVKPICAALKNEIQERNKSTISKNAAISSNDTSDEKITTESPPISSSGIKIESLDQLDPSFMYTTVLKKILLTIAFEREHFMDFIDFIRQRFVHNTHELQNIKELEQRYSEKTSVWWYTKECFLYRMVNYALRTVEVNVIVKSGFFICDLHRQLAQLHSQQFGRHNHTNIFIVYRGQGLSKLDLDCMSKTIGGLVCFNSFLTTFSERQISLGFVQNAMNNPDLVGVLFVMTIDPSIKTTPFAKVSALSYFPSENEILFSTNSIFRIEEVREINENEYRLWEVKLSLTSDDDPRLRQLTDCIREEIFPKKDPWYQLGELLIKMGQFDEAQHVYESLLSTKEVRQRELGDIYRQLSRVKEQQGDYESAVAFSEKGLEIVKKSFSSNSPEQTTFYIDLGSLNKKMGVYSKALTYYEKALEIQQQTLPPDHSDLPITYNYIGSIYEKMGQYSKALSFHEKAYEIQKISRSTNSSNFATTNSYIGFVYEKMGEYSKALSSHERAYEIQKVNVPSNHPSLATAYSNLGSVYEKMGDYPKALSYYEKALSIQQKSLLSNHPDLAASYNNIGSVYENMNEYSKALSYEEKALQIQQKSLPINHPDVAVTYNYIGSVYVKKGEHMNALTFQAKAFKIFQTSLPPNHPDLANSYNLLGKALNMTGEYPKALSAHEKALDIQKKSLSENHPSLAESHQNIGRVYTNMGNYSKALSFYERALDVGQNSLPSNHPSLLIYQKDLKDLKKKM</sequence>
<feature type="repeat" description="TPR" evidence="3">
    <location>
        <begin position="758"/>
        <end position="791"/>
    </location>
</feature>
<dbReference type="PROSITE" id="PS50005">
    <property type="entry name" value="TPR"/>
    <property type="match status" value="8"/>
</dbReference>